<dbReference type="Pfam" id="PF08238">
    <property type="entry name" value="Sel1"/>
    <property type="match status" value="6"/>
</dbReference>
<keyword evidence="3" id="KW-1185">Reference proteome</keyword>
<reference evidence="3" key="1">
    <citation type="journal article" date="2018" name="Nat. Microbiol.">
        <title>Leveraging single-cell genomics to expand the fungal tree of life.</title>
        <authorList>
            <person name="Ahrendt S.R."/>
            <person name="Quandt C.A."/>
            <person name="Ciobanu D."/>
            <person name="Clum A."/>
            <person name="Salamov A."/>
            <person name="Andreopoulos B."/>
            <person name="Cheng J.F."/>
            <person name="Woyke T."/>
            <person name="Pelin A."/>
            <person name="Henrissat B."/>
            <person name="Reynolds N.K."/>
            <person name="Benny G.L."/>
            <person name="Smith M.E."/>
            <person name="James T.Y."/>
            <person name="Grigoriev I.V."/>
        </authorList>
    </citation>
    <scope>NUCLEOTIDE SEQUENCE [LARGE SCALE GENOMIC DNA]</scope>
</reference>
<protein>
    <recommendedName>
        <fullName evidence="4">HCP-like protein</fullName>
    </recommendedName>
</protein>
<keyword evidence="1" id="KW-0677">Repeat</keyword>
<dbReference type="PANTHER" id="PTHR46430">
    <property type="entry name" value="PROTEIN SKT5-RELATED"/>
    <property type="match status" value="1"/>
</dbReference>
<gene>
    <name evidence="2" type="ORF">BJ684DRAFT_12391</name>
</gene>
<organism evidence="2 3">
    <name type="scientific">Piptocephalis cylindrospora</name>
    <dbReference type="NCBI Taxonomy" id="1907219"/>
    <lineage>
        <taxon>Eukaryota</taxon>
        <taxon>Fungi</taxon>
        <taxon>Fungi incertae sedis</taxon>
        <taxon>Zoopagomycota</taxon>
        <taxon>Zoopagomycotina</taxon>
        <taxon>Zoopagomycetes</taxon>
        <taxon>Zoopagales</taxon>
        <taxon>Piptocephalidaceae</taxon>
        <taxon>Piptocephalis</taxon>
    </lineage>
</organism>
<evidence type="ECO:0000256" key="1">
    <source>
        <dbReference type="ARBA" id="ARBA00022737"/>
    </source>
</evidence>
<dbReference type="OrthoDB" id="272077at2759"/>
<dbReference type="Gene3D" id="1.25.40.10">
    <property type="entry name" value="Tetratricopeptide repeat domain"/>
    <property type="match status" value="2"/>
</dbReference>
<dbReference type="PANTHER" id="PTHR46430:SF2">
    <property type="entry name" value="CHITIN SYNTHASE REGULATORY FACTOR 4"/>
    <property type="match status" value="1"/>
</dbReference>
<dbReference type="AlphaFoldDB" id="A0A4P9Y1W4"/>
<sequence>MLTYRENARRSGDPALQLTFAKYLLDTVGLAAANPILGTDGELEAEVIAEAQGLDGPDIIMDTRRKEMLIEAIYWIDRLARAGDGEGSLILGTWLEEGIMGKRKNERAAIRLYMVASKAGVGAGTWRAATMQERKGDISKAVNLYKKAAKQGNPQANYRMAKAYLKGELKVKPSERNALTCLRVATKNANSDCPDGAFLLAELLADWHPEWHIDQRWRSDEEALKALLRAGKFEYAPATRQLGRVFGQGLLGCTRDPAASVSWYRKAAEVGDGEAMLGLAIWCARGYPGVFDVDGRAAFEWCRRSVEEGYQPAEYVFGYMHEVGLGVKQEMTVAKAWYERAAKAGYEEARKRLKSGHVGQTPPSPLMLDGEVVLGVDGARVKSKAK</sequence>
<dbReference type="SUPFAM" id="SSF81901">
    <property type="entry name" value="HCP-like"/>
    <property type="match status" value="1"/>
</dbReference>
<dbReference type="SMART" id="SM00671">
    <property type="entry name" value="SEL1"/>
    <property type="match status" value="6"/>
</dbReference>
<dbReference type="InterPro" id="IPR006597">
    <property type="entry name" value="Sel1-like"/>
</dbReference>
<evidence type="ECO:0000313" key="2">
    <source>
        <dbReference type="EMBL" id="RKP11820.1"/>
    </source>
</evidence>
<evidence type="ECO:0008006" key="4">
    <source>
        <dbReference type="Google" id="ProtNLM"/>
    </source>
</evidence>
<dbReference type="Proteomes" id="UP000267251">
    <property type="component" value="Unassembled WGS sequence"/>
</dbReference>
<name>A0A4P9Y1W4_9FUNG</name>
<evidence type="ECO:0000313" key="3">
    <source>
        <dbReference type="Proteomes" id="UP000267251"/>
    </source>
</evidence>
<dbReference type="EMBL" id="KZ988636">
    <property type="protein sequence ID" value="RKP11820.1"/>
    <property type="molecule type" value="Genomic_DNA"/>
</dbReference>
<dbReference type="InterPro" id="IPR011990">
    <property type="entry name" value="TPR-like_helical_dom_sf"/>
</dbReference>
<dbReference type="InterPro" id="IPR051726">
    <property type="entry name" value="Chitin_Synth_Reg"/>
</dbReference>
<proteinExistence type="predicted"/>
<accession>A0A4P9Y1W4</accession>